<comment type="caution">
    <text evidence="3">The sequence shown here is derived from an EMBL/GenBank/DDBJ whole genome shotgun (WGS) entry which is preliminary data.</text>
</comment>
<dbReference type="Gene3D" id="1.10.10.10">
    <property type="entry name" value="Winged helix-like DNA-binding domain superfamily/Winged helix DNA-binding domain"/>
    <property type="match status" value="1"/>
</dbReference>
<name>W4VE35_9BACI</name>
<dbReference type="Gene3D" id="1.25.40.10">
    <property type="entry name" value="Tetratricopeptide repeat domain"/>
    <property type="match status" value="1"/>
</dbReference>
<dbReference type="eggNOG" id="COG4235">
    <property type="taxonomic scope" value="Bacteria"/>
</dbReference>
<keyword evidence="4" id="KW-1185">Reference proteome</keyword>
<evidence type="ECO:0000256" key="1">
    <source>
        <dbReference type="ARBA" id="ARBA00023015"/>
    </source>
</evidence>
<dbReference type="Proteomes" id="UP000019102">
    <property type="component" value="Unassembled WGS sequence"/>
</dbReference>
<dbReference type="InterPro" id="IPR016032">
    <property type="entry name" value="Sig_transdc_resp-reg_C-effctor"/>
</dbReference>
<dbReference type="InterPro" id="IPR036388">
    <property type="entry name" value="WH-like_DNA-bd_sf"/>
</dbReference>
<dbReference type="RefSeq" id="WP_035720705.1">
    <property type="nucleotide sequence ID" value="NZ_BAVS01000001.1"/>
</dbReference>
<evidence type="ECO:0000256" key="2">
    <source>
        <dbReference type="ARBA" id="ARBA00023163"/>
    </source>
</evidence>
<keyword evidence="2" id="KW-0804">Transcription</keyword>
<dbReference type="STRING" id="1298598.JCM21714_8"/>
<organism evidence="3 4">
    <name type="scientific">Gracilibacillus boraciitolerans JCM 21714</name>
    <dbReference type="NCBI Taxonomy" id="1298598"/>
    <lineage>
        <taxon>Bacteria</taxon>
        <taxon>Bacillati</taxon>
        <taxon>Bacillota</taxon>
        <taxon>Bacilli</taxon>
        <taxon>Bacillales</taxon>
        <taxon>Bacillaceae</taxon>
        <taxon>Gracilibacillus</taxon>
    </lineage>
</organism>
<accession>W4VE35</accession>
<keyword evidence="1" id="KW-0805">Transcription regulation</keyword>
<evidence type="ECO:0000313" key="4">
    <source>
        <dbReference type="Proteomes" id="UP000019102"/>
    </source>
</evidence>
<dbReference type="OrthoDB" id="2697226at2"/>
<sequence>MPNKNKTLDELLEEEQTLLTAKEEDIDGVFPKLIKVYEMLYNQIVKDPANEYYDSLEKIKESLIFYLVEYGTYLKTVYRKEEGPEAERMLTKAISKNEHLPIAHYRLGFLAYQKENYAMALAYLQDALHQQQIATEPRYRMNQQQLYNCHLYLSNCGLFIATNANESLEKMKADVDEEAVPNYKLSPLYHMIYENNHQLAAHAYQMITPEKNQLCSKEECEEALDQPNMLILHLSNRENQLLFHSNDIYLSKDEVEMLRYFLLKSEQNYPLTKDHFLDIISRKDANNDDTLKNTYSQKVRRLRVKLKKVGMDSVIENKPGHYQTAYYYNHRYPYLIIQRSDESFILGE</sequence>
<protein>
    <submittedName>
        <fullName evidence="3">ABC transporter related</fullName>
    </submittedName>
</protein>
<gene>
    <name evidence="3" type="ORF">JCM21714_8</name>
</gene>
<dbReference type="SUPFAM" id="SSF46894">
    <property type="entry name" value="C-terminal effector domain of the bipartite response regulators"/>
    <property type="match status" value="1"/>
</dbReference>
<dbReference type="EMBL" id="BAVS01000001">
    <property type="protein sequence ID" value="GAE91073.1"/>
    <property type="molecule type" value="Genomic_DNA"/>
</dbReference>
<dbReference type="AlphaFoldDB" id="W4VE35"/>
<dbReference type="InterPro" id="IPR011990">
    <property type="entry name" value="TPR-like_helical_dom_sf"/>
</dbReference>
<dbReference type="GO" id="GO:0003677">
    <property type="term" value="F:DNA binding"/>
    <property type="evidence" value="ECO:0007669"/>
    <property type="project" value="InterPro"/>
</dbReference>
<dbReference type="SUPFAM" id="SSF48452">
    <property type="entry name" value="TPR-like"/>
    <property type="match status" value="1"/>
</dbReference>
<reference evidence="3 4" key="1">
    <citation type="journal article" date="2014" name="Genome Announc.">
        <title>Draft Genome Sequence of the Boron-Tolerant and Moderately Halotolerant Bacterium Gracilibacillus boraciitolerans JCM 21714T.</title>
        <authorList>
            <person name="Ahmed I."/>
            <person name="Oshima K."/>
            <person name="Suda W."/>
            <person name="Kitamura K."/>
            <person name="Iida T."/>
            <person name="Ohmori Y."/>
            <person name="Fujiwara T."/>
            <person name="Hattori M."/>
            <person name="Ohkuma M."/>
        </authorList>
    </citation>
    <scope>NUCLEOTIDE SEQUENCE [LARGE SCALE GENOMIC DNA]</scope>
    <source>
        <strain evidence="3 4">JCM 21714</strain>
    </source>
</reference>
<dbReference type="GO" id="GO:0006355">
    <property type="term" value="P:regulation of DNA-templated transcription"/>
    <property type="evidence" value="ECO:0007669"/>
    <property type="project" value="InterPro"/>
</dbReference>
<proteinExistence type="predicted"/>
<evidence type="ECO:0000313" key="3">
    <source>
        <dbReference type="EMBL" id="GAE91073.1"/>
    </source>
</evidence>